<feature type="compositionally biased region" description="Basic and acidic residues" evidence="4">
    <location>
        <begin position="1"/>
        <end position="10"/>
    </location>
</feature>
<evidence type="ECO:0000313" key="7">
    <source>
        <dbReference type="Proteomes" id="UP000266861"/>
    </source>
</evidence>
<keyword evidence="7" id="KW-1185">Reference proteome</keyword>
<dbReference type="Gene3D" id="3.60.10.10">
    <property type="entry name" value="Endonuclease/exonuclease/phosphatase"/>
    <property type="match status" value="1"/>
</dbReference>
<feature type="compositionally biased region" description="Basic and acidic residues" evidence="4">
    <location>
        <begin position="318"/>
        <end position="331"/>
    </location>
</feature>
<dbReference type="PANTHER" id="PTHR12121">
    <property type="entry name" value="CARBON CATABOLITE REPRESSOR PROTEIN 4"/>
    <property type="match status" value="1"/>
</dbReference>
<feature type="compositionally biased region" description="Acidic residues" evidence="4">
    <location>
        <begin position="494"/>
        <end position="512"/>
    </location>
</feature>
<evidence type="ECO:0000313" key="6">
    <source>
        <dbReference type="EMBL" id="RHZ74610.1"/>
    </source>
</evidence>
<dbReference type="AlphaFoldDB" id="A0A397IPI0"/>
<protein>
    <recommendedName>
        <fullName evidence="5">Endonuclease/exonuclease/phosphatase domain-containing protein</fullName>
    </recommendedName>
</protein>
<comment type="similarity">
    <text evidence="1">Belongs to the CCR4/nocturin family.</text>
</comment>
<feature type="region of interest" description="Disordered" evidence="4">
    <location>
        <begin position="1"/>
        <end position="72"/>
    </location>
</feature>
<dbReference type="InterPro" id="IPR036691">
    <property type="entry name" value="Endo/exonu/phosph_ase_sf"/>
</dbReference>
<feature type="region of interest" description="Disordered" evidence="4">
    <location>
        <begin position="470"/>
        <end position="520"/>
    </location>
</feature>
<evidence type="ECO:0000256" key="4">
    <source>
        <dbReference type="SAM" id="MobiDB-lite"/>
    </source>
</evidence>
<evidence type="ECO:0000256" key="3">
    <source>
        <dbReference type="SAM" id="Coils"/>
    </source>
</evidence>
<dbReference type="InterPro" id="IPR050410">
    <property type="entry name" value="CCR4/nocturin_mRNA_transcr"/>
</dbReference>
<evidence type="ECO:0000256" key="1">
    <source>
        <dbReference type="ARBA" id="ARBA00010774"/>
    </source>
</evidence>
<feature type="domain" description="Endonuclease/exonuclease/phosphatase" evidence="5">
    <location>
        <begin position="97"/>
        <end position="295"/>
    </location>
</feature>
<dbReference type="GO" id="GO:0000175">
    <property type="term" value="F:3'-5'-RNA exonuclease activity"/>
    <property type="evidence" value="ECO:0007669"/>
    <property type="project" value="TreeGrafter"/>
</dbReference>
<dbReference type="InterPro" id="IPR005135">
    <property type="entry name" value="Endo/exonuclease/phosphatase"/>
</dbReference>
<comment type="caution">
    <text evidence="6">The sequence shown here is derived from an EMBL/GenBank/DDBJ whole genome shotgun (WGS) entry which is preliminary data.</text>
</comment>
<proteinExistence type="inferred from homology"/>
<dbReference type="GO" id="GO:0006139">
    <property type="term" value="P:nucleobase-containing compound metabolic process"/>
    <property type="evidence" value="ECO:0007669"/>
    <property type="project" value="UniProtKB-ARBA"/>
</dbReference>
<feature type="region of interest" description="Disordered" evidence="4">
    <location>
        <begin position="318"/>
        <end position="349"/>
    </location>
</feature>
<feature type="coiled-coil region" evidence="3">
    <location>
        <begin position="527"/>
        <end position="554"/>
    </location>
</feature>
<dbReference type="OrthoDB" id="428734at2759"/>
<name>A0A397IPI0_9GLOM</name>
<dbReference type="Proteomes" id="UP000266861">
    <property type="component" value="Unassembled WGS sequence"/>
</dbReference>
<reference evidence="6 7" key="1">
    <citation type="submission" date="2018-08" db="EMBL/GenBank/DDBJ databases">
        <title>Genome and evolution of the arbuscular mycorrhizal fungus Diversispora epigaea (formerly Glomus versiforme) and its bacterial endosymbionts.</title>
        <authorList>
            <person name="Sun X."/>
            <person name="Fei Z."/>
            <person name="Harrison M."/>
        </authorList>
    </citation>
    <scope>NUCLEOTIDE SEQUENCE [LARGE SCALE GENOMIC DNA]</scope>
    <source>
        <strain evidence="6 7">IT104</strain>
    </source>
</reference>
<accession>A0A397IPI0</accession>
<organism evidence="6 7">
    <name type="scientific">Diversispora epigaea</name>
    <dbReference type="NCBI Taxonomy" id="1348612"/>
    <lineage>
        <taxon>Eukaryota</taxon>
        <taxon>Fungi</taxon>
        <taxon>Fungi incertae sedis</taxon>
        <taxon>Mucoromycota</taxon>
        <taxon>Glomeromycotina</taxon>
        <taxon>Glomeromycetes</taxon>
        <taxon>Diversisporales</taxon>
        <taxon>Diversisporaceae</taxon>
        <taxon>Diversispora</taxon>
    </lineage>
</organism>
<dbReference type="PANTHER" id="PTHR12121:SF45">
    <property type="entry name" value="NOCTURNIN"/>
    <property type="match status" value="1"/>
</dbReference>
<dbReference type="EMBL" id="PQFF01000205">
    <property type="protein sequence ID" value="RHZ74610.1"/>
    <property type="molecule type" value="Genomic_DNA"/>
</dbReference>
<keyword evidence="3" id="KW-0175">Coiled coil</keyword>
<evidence type="ECO:0000256" key="2">
    <source>
        <dbReference type="ARBA" id="ARBA00022801"/>
    </source>
</evidence>
<gene>
    <name evidence="6" type="ORF">Glove_220g28</name>
</gene>
<keyword evidence="2" id="KW-0378">Hydrolase</keyword>
<dbReference type="SUPFAM" id="SSF56219">
    <property type="entry name" value="DNase I-like"/>
    <property type="match status" value="1"/>
</dbReference>
<feature type="compositionally biased region" description="Low complexity" evidence="4">
    <location>
        <begin position="31"/>
        <end position="43"/>
    </location>
</feature>
<dbReference type="Pfam" id="PF03372">
    <property type="entry name" value="Exo_endo_phos"/>
    <property type="match status" value="1"/>
</dbReference>
<feature type="compositionally biased region" description="Low complexity" evidence="4">
    <location>
        <begin position="332"/>
        <end position="342"/>
    </location>
</feature>
<sequence>MSEPSERETMESQQQKLENKKNKNKNKRQRIQNITRAEQIQQKKIIKESKKQHQRAKAQQQQHREQPEQPEPFLRQMVPLPLNLESKDDHQENITIMTYNILAQSLCRRELYPKSGDALKWKNRRPQLIKEILHYHPDVACFQEMDYDNYTITFKPEFEQAGYETFFYKSIGNDKKKHGCCIIWQTSKFTKLKHLTLEFDQIGVPTMPTNCIGVIVSLEFNQNFSNDDKPNLSKSGIVIGTTHLYWRPQCMYERARQCLLLYENLMKINEEFEFAAFLVGDFNSSPLDPAYKLMIGKDSLNKEEINILKDSMKHFIDDDEESKSKESKDESSSSSSTSSTSSGVIEKNESIAIDQKSDRTLLDTTDNLLSSSMTPSLTTASIESSKTGDLIKPPLDTLISPPSPTLPDLLVKFSEFPQCISLYSKYYSLIDPENVNHNEPKFTNCGKFFSGALDYIFHVNKSSHRHNVYQTGETLKITEEEEEQEREEPKEQEEQVQETPEEPEEPEEEEEEEGKKESQKECKYIEEKLLNDNITEKINKLDNLDNEIKEIRVLSLLRMPSEKELNEFGLFLPNDKFSSDHFCLMVEIENIT</sequence>
<evidence type="ECO:0000259" key="5">
    <source>
        <dbReference type="Pfam" id="PF03372"/>
    </source>
</evidence>